<sequence>MKTYYITDEQFDLLTEEQIDALNWEYYFSKLDYELTEQDIAEKEAMETDYQYCK</sequence>
<reference evidence="1" key="1">
    <citation type="submission" date="2020-04" db="EMBL/GenBank/DDBJ databases">
        <authorList>
            <person name="Chiriac C."/>
            <person name="Salcher M."/>
            <person name="Ghai R."/>
            <person name="Kavagutti S V."/>
        </authorList>
    </citation>
    <scope>NUCLEOTIDE SEQUENCE</scope>
</reference>
<protein>
    <submittedName>
        <fullName evidence="1">Uncharacterized protein</fullName>
    </submittedName>
</protein>
<accession>A0A6J5M6E2</accession>
<gene>
    <name evidence="1" type="ORF">UFOVP424_15</name>
</gene>
<proteinExistence type="predicted"/>
<evidence type="ECO:0000313" key="1">
    <source>
        <dbReference type="EMBL" id="CAB4141701.1"/>
    </source>
</evidence>
<dbReference type="EMBL" id="LR796395">
    <property type="protein sequence ID" value="CAB4141701.1"/>
    <property type="molecule type" value="Genomic_DNA"/>
</dbReference>
<organism evidence="1">
    <name type="scientific">uncultured Caudovirales phage</name>
    <dbReference type="NCBI Taxonomy" id="2100421"/>
    <lineage>
        <taxon>Viruses</taxon>
        <taxon>Duplodnaviria</taxon>
        <taxon>Heunggongvirae</taxon>
        <taxon>Uroviricota</taxon>
        <taxon>Caudoviricetes</taxon>
        <taxon>Peduoviridae</taxon>
        <taxon>Maltschvirus</taxon>
        <taxon>Maltschvirus maltsch</taxon>
    </lineage>
</organism>
<name>A0A6J5M6E2_9CAUD</name>